<sequence>MRRALLSACALVLLAVPALTACSGDTEEASATSGEAVTVEHSYGTTTIEGTPERIVATSSQWLDALLELGIQPVGYYSAGSYGDDRGLYPWQTDVDPDAVALGPAIEAGQMPVEEIAALEPDLVLGAWQITSQGVYDRISQVAPTVGPLGETGVDRWDEQVRVLGEIFGRTDEAEGIIADRNADIEEAALPGLEGRTAVLAQYLMSDQQFVVVANPDDGAALLFSQLGMVMPPELVAEGEGKPFGRVMLAPERVDALAADLLVILPNGGTEQDLMALPGFDLLPAVTGGGLAVVDYPTVVAFNTPSSLSIGYALDAIRPQLETVGGA</sequence>
<proteinExistence type="predicted"/>
<dbReference type="Proteomes" id="UP001156484">
    <property type="component" value="Chromosome"/>
</dbReference>
<evidence type="ECO:0000313" key="2">
    <source>
        <dbReference type="Proteomes" id="UP001156484"/>
    </source>
</evidence>
<gene>
    <name evidence="1" type="ORF">OED52_12925</name>
</gene>
<protein>
    <submittedName>
        <fullName evidence="1">ABC transporter substrate-binding protein</fullName>
    </submittedName>
</protein>
<organism evidence="1 2">
    <name type="scientific">Rhodococcus sacchari</name>
    <dbReference type="NCBI Taxonomy" id="2962047"/>
    <lineage>
        <taxon>Bacteria</taxon>
        <taxon>Bacillati</taxon>
        <taxon>Actinomycetota</taxon>
        <taxon>Actinomycetes</taxon>
        <taxon>Mycobacteriales</taxon>
        <taxon>Nocardiaceae</taxon>
        <taxon>Rhodococcus</taxon>
    </lineage>
</organism>
<name>A0ACD4DC49_9NOCA</name>
<keyword evidence="2" id="KW-1185">Reference proteome</keyword>
<accession>A0ACD4DC49</accession>
<reference evidence="1" key="1">
    <citation type="submission" date="2022-10" db="EMBL/GenBank/DDBJ databases">
        <title>Rhodococcus ferula Z13 complete genome.</title>
        <authorList>
            <person name="Long X."/>
            <person name="Zang M."/>
        </authorList>
    </citation>
    <scope>NUCLEOTIDE SEQUENCE</scope>
    <source>
        <strain evidence="1">Z13</strain>
    </source>
</reference>
<evidence type="ECO:0000313" key="1">
    <source>
        <dbReference type="EMBL" id="UYP17591.1"/>
    </source>
</evidence>
<dbReference type="EMBL" id="CP107551">
    <property type="protein sequence ID" value="UYP17591.1"/>
    <property type="molecule type" value="Genomic_DNA"/>
</dbReference>